<dbReference type="SUPFAM" id="SSF52833">
    <property type="entry name" value="Thioredoxin-like"/>
    <property type="match status" value="1"/>
</dbReference>
<gene>
    <name evidence="6" type="ORF">BC349_07165</name>
</gene>
<dbReference type="InterPro" id="IPR000866">
    <property type="entry name" value="AhpC/TSA"/>
</dbReference>
<accession>A0ABR7M754</accession>
<feature type="domain" description="Thioredoxin" evidence="5">
    <location>
        <begin position="234"/>
        <end position="373"/>
    </location>
</feature>
<dbReference type="InterPro" id="IPR050553">
    <property type="entry name" value="Thioredoxin_ResA/DsbE_sf"/>
</dbReference>
<evidence type="ECO:0000313" key="7">
    <source>
        <dbReference type="Proteomes" id="UP000765802"/>
    </source>
</evidence>
<proteinExistence type="predicted"/>
<organism evidence="6 7">
    <name type="scientific">Flavihumibacter stibioxidans</name>
    <dbReference type="NCBI Taxonomy" id="1834163"/>
    <lineage>
        <taxon>Bacteria</taxon>
        <taxon>Pseudomonadati</taxon>
        <taxon>Bacteroidota</taxon>
        <taxon>Chitinophagia</taxon>
        <taxon>Chitinophagales</taxon>
        <taxon>Chitinophagaceae</taxon>
        <taxon>Flavihumibacter</taxon>
    </lineage>
</organism>
<dbReference type="CDD" id="cd02966">
    <property type="entry name" value="TlpA_like_family"/>
    <property type="match status" value="1"/>
</dbReference>
<dbReference type="InterPro" id="IPR036249">
    <property type="entry name" value="Thioredoxin-like_sf"/>
</dbReference>
<evidence type="ECO:0000256" key="2">
    <source>
        <dbReference type="ARBA" id="ARBA00022748"/>
    </source>
</evidence>
<dbReference type="PANTHER" id="PTHR42852:SF6">
    <property type="entry name" value="THIOL:DISULFIDE INTERCHANGE PROTEIN DSBE"/>
    <property type="match status" value="1"/>
</dbReference>
<dbReference type="Pfam" id="PF00578">
    <property type="entry name" value="AhpC-TSA"/>
    <property type="match status" value="1"/>
</dbReference>
<keyword evidence="3" id="KW-1015">Disulfide bond</keyword>
<reference evidence="6 7" key="1">
    <citation type="submission" date="2016-07" db="EMBL/GenBank/DDBJ databases">
        <title>Genome analysis of Flavihumibacter stibioxidans YS-17.</title>
        <authorList>
            <person name="Shi K."/>
            <person name="Han Y."/>
            <person name="Wang G."/>
        </authorList>
    </citation>
    <scope>NUCLEOTIDE SEQUENCE [LARGE SCALE GENOMIC DNA]</scope>
    <source>
        <strain evidence="6 7">YS-17</strain>
    </source>
</reference>
<comment type="subcellular location">
    <subcellularLocation>
        <location evidence="1">Cell envelope</location>
    </subcellularLocation>
</comment>
<dbReference type="PROSITE" id="PS51352">
    <property type="entry name" value="THIOREDOXIN_2"/>
    <property type="match status" value="1"/>
</dbReference>
<dbReference type="PANTHER" id="PTHR42852">
    <property type="entry name" value="THIOL:DISULFIDE INTERCHANGE PROTEIN DSBE"/>
    <property type="match status" value="1"/>
</dbReference>
<protein>
    <recommendedName>
        <fullName evidence="5">Thioredoxin domain-containing protein</fullName>
    </recommendedName>
</protein>
<dbReference type="RefSeq" id="WP_187256160.1">
    <property type="nucleotide sequence ID" value="NZ_JBHULF010000014.1"/>
</dbReference>
<evidence type="ECO:0000256" key="1">
    <source>
        <dbReference type="ARBA" id="ARBA00004196"/>
    </source>
</evidence>
<dbReference type="InterPro" id="IPR013766">
    <property type="entry name" value="Thioredoxin_domain"/>
</dbReference>
<keyword evidence="7" id="KW-1185">Reference proteome</keyword>
<dbReference type="Gene3D" id="3.40.30.10">
    <property type="entry name" value="Glutaredoxin"/>
    <property type="match status" value="1"/>
</dbReference>
<keyword evidence="2" id="KW-0201">Cytochrome c-type biogenesis</keyword>
<comment type="caution">
    <text evidence="6">The sequence shown here is derived from an EMBL/GenBank/DDBJ whole genome shotgun (WGS) entry which is preliminary data.</text>
</comment>
<dbReference type="EMBL" id="MBUA01000012">
    <property type="protein sequence ID" value="MBC6490807.1"/>
    <property type="molecule type" value="Genomic_DNA"/>
</dbReference>
<sequence length="373" mass="41741">MKIITGSLFCLLPLLGLAQEKKFNLQGSFQRISLPGDKLYLQYRSSGAWVRDSTMITNGNYFFEGTLKEPELASLVLANPKAAPGTRPLNVSVFLEPSDIRVLHSDTFTNITVYGSLAHNDYQDIQQQGKTYITRLEEMYDAYSKARKAGDTASLNTLENQIEKVSAEHRANVFGRFVKNNPASPAAVYALRQFAGYDINPDEVVPLLRLLDPVLKSYPSAVELEDKVNIAKKTAVGQMAMEFVQNDTSGNPIALSSFRGKYLLIDFWASWCGPCRQENPNLVKAYDTYKDKGFTVLGVSLDRPNARDKWIKAIKDDKLGWTQVSDLQFWDNAVAKQYGIGAIPQNLLLDPTGRIIARNLRGNELQEKLAELF</sequence>
<dbReference type="InterPro" id="IPR025380">
    <property type="entry name" value="DUF4369"/>
</dbReference>
<keyword evidence="4" id="KW-0676">Redox-active center</keyword>
<dbReference type="Pfam" id="PF14289">
    <property type="entry name" value="DUF4369"/>
    <property type="match status" value="1"/>
</dbReference>
<evidence type="ECO:0000259" key="5">
    <source>
        <dbReference type="PROSITE" id="PS51352"/>
    </source>
</evidence>
<evidence type="ECO:0000313" key="6">
    <source>
        <dbReference type="EMBL" id="MBC6490807.1"/>
    </source>
</evidence>
<dbReference type="PROSITE" id="PS00194">
    <property type="entry name" value="THIOREDOXIN_1"/>
    <property type="match status" value="1"/>
</dbReference>
<name>A0ABR7M754_9BACT</name>
<evidence type="ECO:0000256" key="4">
    <source>
        <dbReference type="ARBA" id="ARBA00023284"/>
    </source>
</evidence>
<dbReference type="InterPro" id="IPR017937">
    <property type="entry name" value="Thioredoxin_CS"/>
</dbReference>
<dbReference type="Proteomes" id="UP000765802">
    <property type="component" value="Unassembled WGS sequence"/>
</dbReference>
<evidence type="ECO:0000256" key="3">
    <source>
        <dbReference type="ARBA" id="ARBA00023157"/>
    </source>
</evidence>